<proteinExistence type="predicted"/>
<sequence length="639" mass="74584">MNKQVKFTKLIQHIISMNTTLPTSKISKELLTTLPLTSVILPYFGYADECQILMTQLRRASRKLWDKSNHILLRNYPGEDGEETLILQKKLLRISAVHKGNFLKERDTLRFESFMESDLSTLYKLQIYICCPQKSIIREFFKVFREVDTISWTIEKFEIQLSCYDSCTTNRRYMFSSLQCLAKFINTQFEVCEFKDRKYLVLPKIFYLCIENGCLNSYEATKFRNAGTNSAFGGEYSNLYKQLVHEGVETTKFLCHLETNTIGQICERVDTSVFKLKLFQENYIRNIDALKEISDKLKSWHREHQEQRRRLKTIYLKLSQSRYCCIIDDKNCLLEGLIALSLSCKESGLNLSISKGTLKDSNSTSASLCYLVIGNQALVIKKFKCYLYGELLVSRDFIASDQCNIDFNGLVTDVIPLHDTGFENLLKMDRKIIIPVDKILQTKFELEQLWLNKIKSFSWKIRTLSSKIYIKDQLDKNKICEIKALHKDIKIDVDFKGYRQILQKKEKERLNQWITMLKTKKLAFITIQKIYYPLSELENIIGLLHNQTDLESLKFNIKRYCRKGSMTKSIEKLFMALETLPNLKSIDICTRYLSVSDKKAFASLIKEFISRSIGISISIQIGSKIYLDRYSKLECLLNE</sequence>
<evidence type="ECO:0000313" key="2">
    <source>
        <dbReference type="Proteomes" id="UP001295684"/>
    </source>
</evidence>
<accession>A0AAD1Y6U8</accession>
<keyword evidence="2" id="KW-1185">Reference proteome</keyword>
<dbReference type="EMBL" id="CAMPGE010028201">
    <property type="protein sequence ID" value="CAI2385749.1"/>
    <property type="molecule type" value="Genomic_DNA"/>
</dbReference>
<gene>
    <name evidence="1" type="ORF">ECRASSUSDP1_LOCUS27332</name>
</gene>
<dbReference type="AlphaFoldDB" id="A0AAD1Y6U8"/>
<dbReference type="Proteomes" id="UP001295684">
    <property type="component" value="Unassembled WGS sequence"/>
</dbReference>
<protein>
    <submittedName>
        <fullName evidence="1">Uncharacterized protein</fullName>
    </submittedName>
</protein>
<organism evidence="1 2">
    <name type="scientific">Euplotes crassus</name>
    <dbReference type="NCBI Taxonomy" id="5936"/>
    <lineage>
        <taxon>Eukaryota</taxon>
        <taxon>Sar</taxon>
        <taxon>Alveolata</taxon>
        <taxon>Ciliophora</taxon>
        <taxon>Intramacronucleata</taxon>
        <taxon>Spirotrichea</taxon>
        <taxon>Hypotrichia</taxon>
        <taxon>Euplotida</taxon>
        <taxon>Euplotidae</taxon>
        <taxon>Moneuplotes</taxon>
    </lineage>
</organism>
<comment type="caution">
    <text evidence="1">The sequence shown here is derived from an EMBL/GenBank/DDBJ whole genome shotgun (WGS) entry which is preliminary data.</text>
</comment>
<reference evidence="1" key="1">
    <citation type="submission" date="2023-07" db="EMBL/GenBank/DDBJ databases">
        <authorList>
            <consortium name="AG Swart"/>
            <person name="Singh M."/>
            <person name="Singh A."/>
            <person name="Seah K."/>
            <person name="Emmerich C."/>
        </authorList>
    </citation>
    <scope>NUCLEOTIDE SEQUENCE</scope>
    <source>
        <strain evidence="1">DP1</strain>
    </source>
</reference>
<name>A0AAD1Y6U8_EUPCR</name>
<evidence type="ECO:0000313" key="1">
    <source>
        <dbReference type="EMBL" id="CAI2385749.1"/>
    </source>
</evidence>